<dbReference type="GO" id="GO:0003677">
    <property type="term" value="F:DNA binding"/>
    <property type="evidence" value="ECO:0007669"/>
    <property type="project" value="InterPro"/>
</dbReference>
<name>A0A9Q1JPM4_9CARY</name>
<dbReference type="Pfam" id="PF00562">
    <property type="entry name" value="RNA_pol_Rpb2_6"/>
    <property type="match status" value="1"/>
</dbReference>
<feature type="domain" description="RNA polymerase Rpb1" evidence="8">
    <location>
        <begin position="144"/>
        <end position="244"/>
    </location>
</feature>
<keyword evidence="6" id="KW-0804">Transcription</keyword>
<evidence type="ECO:0000313" key="10">
    <source>
        <dbReference type="Proteomes" id="UP001153076"/>
    </source>
</evidence>
<dbReference type="GO" id="GO:0000428">
    <property type="term" value="C:DNA-directed RNA polymerase complex"/>
    <property type="evidence" value="ECO:0007669"/>
    <property type="project" value="UniProtKB-KW"/>
</dbReference>
<comment type="caution">
    <text evidence="9">The sequence shown here is derived from an EMBL/GenBank/DDBJ whole genome shotgun (WGS) entry which is preliminary data.</text>
</comment>
<dbReference type="Pfam" id="PF04997">
    <property type="entry name" value="RNA_pol_Rpb1_1"/>
    <property type="match status" value="1"/>
</dbReference>
<dbReference type="InterPro" id="IPR044893">
    <property type="entry name" value="RNA_pol_Rpb1_clamp_domain"/>
</dbReference>
<evidence type="ECO:0000256" key="6">
    <source>
        <dbReference type="ARBA" id="ARBA00023163"/>
    </source>
</evidence>
<dbReference type="InterPro" id="IPR007120">
    <property type="entry name" value="DNA-dir_RNAP_su2_dom"/>
</dbReference>
<accession>A0A9Q1JPM4</accession>
<proteinExistence type="inferred from homology"/>
<evidence type="ECO:0000256" key="2">
    <source>
        <dbReference type="ARBA" id="ARBA00012418"/>
    </source>
</evidence>
<keyword evidence="4" id="KW-0808">Transferase</keyword>
<dbReference type="InterPro" id="IPR015712">
    <property type="entry name" value="DNA-dir_RNA_pol_su2"/>
</dbReference>
<dbReference type="SUPFAM" id="SSF64484">
    <property type="entry name" value="beta and beta-prime subunits of DNA dependent RNA-polymerase"/>
    <property type="match status" value="2"/>
</dbReference>
<dbReference type="EMBL" id="JAKOGI010000980">
    <property type="protein sequence ID" value="KAJ8428690.1"/>
    <property type="molecule type" value="Genomic_DNA"/>
</dbReference>
<dbReference type="GO" id="GO:0003899">
    <property type="term" value="F:DNA-directed RNA polymerase activity"/>
    <property type="evidence" value="ECO:0007669"/>
    <property type="project" value="UniProtKB-EC"/>
</dbReference>
<comment type="similarity">
    <text evidence="1">Belongs to the RNA polymerase beta chain family.</text>
</comment>
<dbReference type="AlphaFoldDB" id="A0A9Q1JPM4"/>
<dbReference type="PANTHER" id="PTHR20856">
    <property type="entry name" value="DNA-DIRECTED RNA POLYMERASE I SUBUNIT 2"/>
    <property type="match status" value="1"/>
</dbReference>
<dbReference type="OrthoDB" id="1862828at2759"/>
<evidence type="ECO:0000256" key="1">
    <source>
        <dbReference type="ARBA" id="ARBA00006835"/>
    </source>
</evidence>
<dbReference type="GO" id="GO:0032549">
    <property type="term" value="F:ribonucleoside binding"/>
    <property type="evidence" value="ECO:0007669"/>
    <property type="project" value="InterPro"/>
</dbReference>
<dbReference type="EC" id="2.7.7.6" evidence="2"/>
<reference evidence="9" key="1">
    <citation type="submission" date="2022-04" db="EMBL/GenBank/DDBJ databases">
        <title>Carnegiea gigantea Genome sequencing and assembly v2.</title>
        <authorList>
            <person name="Copetti D."/>
            <person name="Sanderson M.J."/>
            <person name="Burquez A."/>
            <person name="Wojciechowski M.F."/>
        </authorList>
    </citation>
    <scope>NUCLEOTIDE SEQUENCE</scope>
    <source>
        <strain evidence="9">SGP5-SGP5p</strain>
        <tissue evidence="9">Aerial part</tissue>
    </source>
</reference>
<evidence type="ECO:0000256" key="5">
    <source>
        <dbReference type="ARBA" id="ARBA00022695"/>
    </source>
</evidence>
<dbReference type="Gene3D" id="4.10.860.120">
    <property type="entry name" value="RNA polymerase II, clamp domain"/>
    <property type="match status" value="1"/>
</dbReference>
<evidence type="ECO:0000256" key="4">
    <source>
        <dbReference type="ARBA" id="ARBA00022679"/>
    </source>
</evidence>
<evidence type="ECO:0000259" key="7">
    <source>
        <dbReference type="Pfam" id="PF00562"/>
    </source>
</evidence>
<feature type="domain" description="DNA-directed RNA polymerase subunit 2 hybrid-binding" evidence="7">
    <location>
        <begin position="1"/>
        <end position="57"/>
    </location>
</feature>
<keyword evidence="5" id="KW-0548">Nucleotidyltransferase</keyword>
<evidence type="ECO:0000259" key="8">
    <source>
        <dbReference type="Pfam" id="PF04997"/>
    </source>
</evidence>
<dbReference type="InterPro" id="IPR037033">
    <property type="entry name" value="DNA-dir_RNAP_su2_hyb_sf"/>
</dbReference>
<keyword evidence="10" id="KW-1185">Reference proteome</keyword>
<dbReference type="Proteomes" id="UP001153076">
    <property type="component" value="Unassembled WGS sequence"/>
</dbReference>
<protein>
    <recommendedName>
        <fullName evidence="2">DNA-directed RNA polymerase</fullName>
        <ecNumber evidence="2">2.7.7.6</ecNumber>
    </recommendedName>
</protein>
<dbReference type="Gene3D" id="2.40.270.10">
    <property type="entry name" value="DNA-directed RNA polymerase, subunit 2, domain 6"/>
    <property type="match status" value="1"/>
</dbReference>
<sequence length="294" mass="33863">MPHLQDGRPVGMVINPLGVSSQMNIEQIFECSLRLVGSLLDKHYRIAPFDERYEQEASRKLVFFELYEASKQTANPWILNYKSDHIKARQQVFNSMIFGGTIPKPENFASMIDEYKHQQLRIGSVSSQQISACAIKILPNGEIVGEVIKPDTFHYQTNKPQEDGLFCERIFSPIKSGVCACGNYQVIGDEKEDKHFCEQCGVEFVNSRARRYQMGYIKLACPLTHVWYLECLPSYITNFLNKLLKELKGLENIYRSRCYSRTISLFGFVNYINYSFTGWKELGEEGPTGNEWED</sequence>
<organism evidence="9 10">
    <name type="scientific">Carnegiea gigantea</name>
    <dbReference type="NCBI Taxonomy" id="171969"/>
    <lineage>
        <taxon>Eukaryota</taxon>
        <taxon>Viridiplantae</taxon>
        <taxon>Streptophyta</taxon>
        <taxon>Embryophyta</taxon>
        <taxon>Tracheophyta</taxon>
        <taxon>Spermatophyta</taxon>
        <taxon>Magnoliopsida</taxon>
        <taxon>eudicotyledons</taxon>
        <taxon>Gunneridae</taxon>
        <taxon>Pentapetalae</taxon>
        <taxon>Caryophyllales</taxon>
        <taxon>Cactineae</taxon>
        <taxon>Cactaceae</taxon>
        <taxon>Cactoideae</taxon>
        <taxon>Echinocereeae</taxon>
        <taxon>Carnegiea</taxon>
    </lineage>
</organism>
<dbReference type="InterPro" id="IPR007080">
    <property type="entry name" value="RNA_pol_Rpb1_1"/>
</dbReference>
<evidence type="ECO:0000256" key="3">
    <source>
        <dbReference type="ARBA" id="ARBA00022478"/>
    </source>
</evidence>
<evidence type="ECO:0000313" key="9">
    <source>
        <dbReference type="EMBL" id="KAJ8428690.1"/>
    </source>
</evidence>
<gene>
    <name evidence="9" type="ORF">Cgig2_006809</name>
</gene>
<keyword evidence="3" id="KW-0240">DNA-directed RNA polymerase</keyword>
<dbReference type="GO" id="GO:0006351">
    <property type="term" value="P:DNA-templated transcription"/>
    <property type="evidence" value="ECO:0007669"/>
    <property type="project" value="InterPro"/>
</dbReference>